<name>A0A371CXZ0_9APHY</name>
<protein>
    <recommendedName>
        <fullName evidence="3">DDE-1 domain-containing protein</fullName>
    </recommendedName>
</protein>
<dbReference type="EMBL" id="KZ857441">
    <property type="protein sequence ID" value="RDX45145.1"/>
    <property type="molecule type" value="Genomic_DNA"/>
</dbReference>
<accession>A0A371CXZ0</accession>
<dbReference type="Proteomes" id="UP000256964">
    <property type="component" value="Unassembled WGS sequence"/>
</dbReference>
<organism evidence="1 2">
    <name type="scientific">Lentinus brumalis</name>
    <dbReference type="NCBI Taxonomy" id="2498619"/>
    <lineage>
        <taxon>Eukaryota</taxon>
        <taxon>Fungi</taxon>
        <taxon>Dikarya</taxon>
        <taxon>Basidiomycota</taxon>
        <taxon>Agaricomycotina</taxon>
        <taxon>Agaricomycetes</taxon>
        <taxon>Polyporales</taxon>
        <taxon>Polyporaceae</taxon>
        <taxon>Lentinus</taxon>
    </lineage>
</organism>
<dbReference type="AlphaFoldDB" id="A0A371CXZ0"/>
<feature type="non-terminal residue" evidence="1">
    <location>
        <position position="1"/>
    </location>
</feature>
<sequence>LNWSLRHATRPGQKFPENVAEVARHFFLRNAVTICDESIDDPCFIVNSDQTQVLYASGNKLTYAQRGSKQVSVVGTDEKRAFTVMVGVSASGEMLPLQVIYGGSDPNRSLPSRKARGMAEAKELGFVFEVSGTRTYWSTLETMQSYVEKILVPYFNKHKKRLKCEWQKCIWNIDCWSVHHSEEFRMWMKATYAWIIVIFVPGGCT</sequence>
<gene>
    <name evidence="1" type="ORF">OH76DRAFT_1330854</name>
</gene>
<proteinExistence type="predicted"/>
<evidence type="ECO:0000313" key="2">
    <source>
        <dbReference type="Proteomes" id="UP000256964"/>
    </source>
</evidence>
<feature type="non-terminal residue" evidence="1">
    <location>
        <position position="205"/>
    </location>
</feature>
<evidence type="ECO:0008006" key="3">
    <source>
        <dbReference type="Google" id="ProtNLM"/>
    </source>
</evidence>
<reference evidence="1 2" key="1">
    <citation type="journal article" date="2018" name="Biotechnol. Biofuels">
        <title>Integrative visual omics of the white-rot fungus Polyporus brumalis exposes the biotechnological potential of its oxidative enzymes for delignifying raw plant biomass.</title>
        <authorList>
            <person name="Miyauchi S."/>
            <person name="Rancon A."/>
            <person name="Drula E."/>
            <person name="Hage H."/>
            <person name="Chaduli D."/>
            <person name="Favel A."/>
            <person name="Grisel S."/>
            <person name="Henrissat B."/>
            <person name="Herpoel-Gimbert I."/>
            <person name="Ruiz-Duenas F.J."/>
            <person name="Chevret D."/>
            <person name="Hainaut M."/>
            <person name="Lin J."/>
            <person name="Wang M."/>
            <person name="Pangilinan J."/>
            <person name="Lipzen A."/>
            <person name="Lesage-Meessen L."/>
            <person name="Navarro D."/>
            <person name="Riley R."/>
            <person name="Grigoriev I.V."/>
            <person name="Zhou S."/>
            <person name="Raouche S."/>
            <person name="Rosso M.N."/>
        </authorList>
    </citation>
    <scope>NUCLEOTIDE SEQUENCE [LARGE SCALE GENOMIC DNA]</scope>
    <source>
        <strain evidence="1 2">BRFM 1820</strain>
    </source>
</reference>
<dbReference type="STRING" id="139420.A0A371CXZ0"/>
<dbReference type="OrthoDB" id="3341102at2759"/>
<evidence type="ECO:0000313" key="1">
    <source>
        <dbReference type="EMBL" id="RDX45145.1"/>
    </source>
</evidence>
<keyword evidence="2" id="KW-1185">Reference proteome</keyword>